<evidence type="ECO:0000313" key="3">
    <source>
        <dbReference type="Proteomes" id="UP000327493"/>
    </source>
</evidence>
<protein>
    <submittedName>
        <fullName evidence="2">Uncharacterized protein</fullName>
    </submittedName>
</protein>
<gene>
    <name evidence="2" type="ORF">FQN60_017123</name>
</gene>
<dbReference type="Proteomes" id="UP000327493">
    <property type="component" value="Chromosome 6"/>
</dbReference>
<evidence type="ECO:0000313" key="2">
    <source>
        <dbReference type="EMBL" id="KAA8591749.1"/>
    </source>
</evidence>
<organism evidence="2 3">
    <name type="scientific">Etheostoma spectabile</name>
    <name type="common">orangethroat darter</name>
    <dbReference type="NCBI Taxonomy" id="54343"/>
    <lineage>
        <taxon>Eukaryota</taxon>
        <taxon>Metazoa</taxon>
        <taxon>Chordata</taxon>
        <taxon>Craniata</taxon>
        <taxon>Vertebrata</taxon>
        <taxon>Euteleostomi</taxon>
        <taxon>Actinopterygii</taxon>
        <taxon>Neopterygii</taxon>
        <taxon>Teleostei</taxon>
        <taxon>Neoteleostei</taxon>
        <taxon>Acanthomorphata</taxon>
        <taxon>Eupercaria</taxon>
        <taxon>Perciformes</taxon>
        <taxon>Percoidei</taxon>
        <taxon>Percidae</taxon>
        <taxon>Etheostomatinae</taxon>
        <taxon>Etheostoma</taxon>
    </lineage>
</organism>
<evidence type="ECO:0000256" key="1">
    <source>
        <dbReference type="SAM" id="MobiDB-lite"/>
    </source>
</evidence>
<feature type="region of interest" description="Disordered" evidence="1">
    <location>
        <begin position="1"/>
        <end position="22"/>
    </location>
</feature>
<feature type="compositionally biased region" description="Basic and acidic residues" evidence="1">
    <location>
        <begin position="10"/>
        <end position="22"/>
    </location>
</feature>
<sequence>QPLLPDVFDQDTKSLSGREKEWASPELQLSSAGLRGYSQISAPVASHPQQLLSACATFGFKSVLKKERKDEEVTNLPPPLQTQCLKAIGRGQMEAQCQCDDMLHKLALGSARKSIVELWKIILDNSS</sequence>
<dbReference type="AlphaFoldDB" id="A0A5J5DEJ8"/>
<name>A0A5J5DEJ8_9PERO</name>
<accession>A0A5J5DEJ8</accession>
<dbReference type="EMBL" id="VOFY01000006">
    <property type="protein sequence ID" value="KAA8591749.1"/>
    <property type="molecule type" value="Genomic_DNA"/>
</dbReference>
<feature type="non-terminal residue" evidence="2">
    <location>
        <position position="127"/>
    </location>
</feature>
<keyword evidence="3" id="KW-1185">Reference proteome</keyword>
<comment type="caution">
    <text evidence="2">The sequence shown here is derived from an EMBL/GenBank/DDBJ whole genome shotgun (WGS) entry which is preliminary data.</text>
</comment>
<feature type="non-terminal residue" evidence="2">
    <location>
        <position position="1"/>
    </location>
</feature>
<reference evidence="2 3" key="1">
    <citation type="submission" date="2019-08" db="EMBL/GenBank/DDBJ databases">
        <title>A chromosome-level genome assembly, high-density linkage maps, and genome scans reveal the genomic architecture of hybrid incompatibilities underlying speciation via character displacement in darters (Percidae: Etheostominae).</title>
        <authorList>
            <person name="Moran R.L."/>
            <person name="Catchen J.M."/>
            <person name="Fuller R.C."/>
        </authorList>
    </citation>
    <scope>NUCLEOTIDE SEQUENCE [LARGE SCALE GENOMIC DNA]</scope>
    <source>
        <strain evidence="2">EspeVRDwgs_2016</strain>
        <tissue evidence="2">Muscle</tissue>
    </source>
</reference>
<proteinExistence type="predicted"/>